<feature type="repeat" description="Solcar" evidence="10">
    <location>
        <begin position="116"/>
        <end position="208"/>
    </location>
</feature>
<dbReference type="Proteomes" id="UP000663870">
    <property type="component" value="Unassembled WGS sequence"/>
</dbReference>
<keyword evidence="5" id="KW-0677">Repeat</keyword>
<evidence type="ECO:0000256" key="8">
    <source>
        <dbReference type="ARBA" id="ARBA00023128"/>
    </source>
</evidence>
<evidence type="ECO:0000256" key="9">
    <source>
        <dbReference type="ARBA" id="ARBA00023136"/>
    </source>
</evidence>
<dbReference type="PROSITE" id="PS50920">
    <property type="entry name" value="SOLCAR"/>
    <property type="match status" value="3"/>
</dbReference>
<keyword evidence="8" id="KW-0496">Mitochondrion</keyword>
<keyword evidence="6" id="KW-0999">Mitochondrion inner membrane</keyword>
<evidence type="ECO:0000313" key="13">
    <source>
        <dbReference type="EMBL" id="CAF0724523.1"/>
    </source>
</evidence>
<sequence length="329" mass="36774">MQKNHQSKPKLRTWASVISGSLAATGAVFITNMPETIKTRMQLDGEASIRNGSSTKKQYVNIFDAYKKIIRQEGFKALHAGLGPAIGIQVIMNGLRLGLFEPIQIIIRDVTKCKQDSILNKVVSGATSGVIGVTVSSPLYLAKNRLQAQSNYFHAAEEHHYKNTLDCLKKIFRHKGFFGLFYGVTAALPRVIVGSATQLTTYDKLKEFSIKKLNLQDGFPAHLFASFISSLFTVTMMNPFDVISTRIYQSSGRQTVYYGVIDCFKKTVHAEGWKALQNGWLALYLRLGPHTILTFIFLEKIRAWFLTFDTLSIKPQPIPIDVMVNSDAS</sequence>
<keyword evidence="9 10" id="KW-0472">Membrane</keyword>
<dbReference type="AlphaFoldDB" id="A0A813MJ77"/>
<dbReference type="Pfam" id="PF00153">
    <property type="entry name" value="Mito_carr"/>
    <property type="match status" value="3"/>
</dbReference>
<dbReference type="InterPro" id="IPR018108">
    <property type="entry name" value="MCP_transmembrane"/>
</dbReference>
<keyword evidence="14" id="KW-1185">Reference proteome</keyword>
<dbReference type="EMBL" id="CAJNOL010000001">
    <property type="protein sequence ID" value="CAF0724523.1"/>
    <property type="molecule type" value="Genomic_DNA"/>
</dbReference>
<keyword evidence="7 12" id="KW-1133">Transmembrane helix</keyword>
<feature type="transmembrane region" description="Helical" evidence="12">
    <location>
        <begin position="219"/>
        <end position="240"/>
    </location>
</feature>
<organism evidence="13 14">
    <name type="scientific">Rotaria sordida</name>
    <dbReference type="NCBI Taxonomy" id="392033"/>
    <lineage>
        <taxon>Eukaryota</taxon>
        <taxon>Metazoa</taxon>
        <taxon>Spiralia</taxon>
        <taxon>Gnathifera</taxon>
        <taxon>Rotifera</taxon>
        <taxon>Eurotatoria</taxon>
        <taxon>Bdelloidea</taxon>
        <taxon>Philodinida</taxon>
        <taxon>Philodinidae</taxon>
        <taxon>Rotaria</taxon>
    </lineage>
</organism>
<comment type="similarity">
    <text evidence="2 11">Belongs to the mitochondrial carrier (TC 2.A.29) family.</text>
</comment>
<proteinExistence type="inferred from homology"/>
<evidence type="ECO:0000256" key="2">
    <source>
        <dbReference type="ARBA" id="ARBA00006375"/>
    </source>
</evidence>
<dbReference type="Gene3D" id="1.50.40.10">
    <property type="entry name" value="Mitochondrial carrier domain"/>
    <property type="match status" value="1"/>
</dbReference>
<keyword evidence="3 11" id="KW-0813">Transport</keyword>
<evidence type="ECO:0000256" key="3">
    <source>
        <dbReference type="ARBA" id="ARBA00022448"/>
    </source>
</evidence>
<evidence type="ECO:0000256" key="11">
    <source>
        <dbReference type="RuleBase" id="RU000488"/>
    </source>
</evidence>
<dbReference type="PANTHER" id="PTHR45928:SF1">
    <property type="entry name" value="RE38146P"/>
    <property type="match status" value="1"/>
</dbReference>
<evidence type="ECO:0000256" key="4">
    <source>
        <dbReference type="ARBA" id="ARBA00022692"/>
    </source>
</evidence>
<evidence type="ECO:0000256" key="1">
    <source>
        <dbReference type="ARBA" id="ARBA00004448"/>
    </source>
</evidence>
<dbReference type="PANTHER" id="PTHR45928">
    <property type="entry name" value="RE38146P"/>
    <property type="match status" value="1"/>
</dbReference>
<evidence type="ECO:0008006" key="15">
    <source>
        <dbReference type="Google" id="ProtNLM"/>
    </source>
</evidence>
<dbReference type="InterPro" id="IPR023395">
    <property type="entry name" value="MCP_dom_sf"/>
</dbReference>
<feature type="transmembrane region" description="Helical" evidence="12">
    <location>
        <begin position="177"/>
        <end position="199"/>
    </location>
</feature>
<keyword evidence="4 10" id="KW-0812">Transmembrane</keyword>
<comment type="caution">
    <text evidence="13">The sequence shown here is derived from an EMBL/GenBank/DDBJ whole genome shotgun (WGS) entry which is preliminary data.</text>
</comment>
<evidence type="ECO:0000256" key="5">
    <source>
        <dbReference type="ARBA" id="ARBA00022737"/>
    </source>
</evidence>
<feature type="repeat" description="Solcar" evidence="10">
    <location>
        <begin position="217"/>
        <end position="304"/>
    </location>
</feature>
<dbReference type="InterPro" id="IPR051508">
    <property type="entry name" value="Mito_Carrier_Antiporter"/>
</dbReference>
<evidence type="ECO:0000256" key="12">
    <source>
        <dbReference type="SAM" id="Phobius"/>
    </source>
</evidence>
<evidence type="ECO:0000256" key="6">
    <source>
        <dbReference type="ARBA" id="ARBA00022792"/>
    </source>
</evidence>
<dbReference type="GO" id="GO:0005743">
    <property type="term" value="C:mitochondrial inner membrane"/>
    <property type="evidence" value="ECO:0007669"/>
    <property type="project" value="UniProtKB-SubCell"/>
</dbReference>
<evidence type="ECO:0000256" key="7">
    <source>
        <dbReference type="ARBA" id="ARBA00022989"/>
    </source>
</evidence>
<gene>
    <name evidence="13" type="ORF">JXQ802_LOCUS27</name>
</gene>
<evidence type="ECO:0000256" key="10">
    <source>
        <dbReference type="PROSITE-ProRule" id="PRU00282"/>
    </source>
</evidence>
<comment type="subcellular location">
    <subcellularLocation>
        <location evidence="1">Mitochondrion inner membrane</location>
        <topology evidence="1">Multi-pass membrane protein</topology>
    </subcellularLocation>
</comment>
<evidence type="ECO:0000313" key="14">
    <source>
        <dbReference type="Proteomes" id="UP000663870"/>
    </source>
</evidence>
<protein>
    <recommendedName>
        <fullName evidence="15">Mitochondrial carrier protein</fullName>
    </recommendedName>
</protein>
<dbReference type="SUPFAM" id="SSF103506">
    <property type="entry name" value="Mitochondrial carrier"/>
    <property type="match status" value="1"/>
</dbReference>
<feature type="repeat" description="Solcar" evidence="10">
    <location>
        <begin position="11"/>
        <end position="106"/>
    </location>
</feature>
<name>A0A813MJ77_9BILA</name>
<accession>A0A813MJ77</accession>
<reference evidence="13" key="1">
    <citation type="submission" date="2021-02" db="EMBL/GenBank/DDBJ databases">
        <authorList>
            <person name="Nowell W R."/>
        </authorList>
    </citation>
    <scope>NUCLEOTIDE SEQUENCE</scope>
</reference>